<comment type="pathway">
    <text evidence="5">Quinol/quinone metabolism; menaquinone biosynthesis; menaquinol from 1,4-dihydroxy-2-naphthoate: step 2/2.</text>
</comment>
<feature type="binding site" evidence="5">
    <location>
        <position position="75"/>
    </location>
    <ligand>
        <name>S-adenosyl-L-methionine</name>
        <dbReference type="ChEBI" id="CHEBI:59789"/>
    </ligand>
</feature>
<feature type="binding site" evidence="5">
    <location>
        <begin position="103"/>
        <end position="104"/>
    </location>
    <ligand>
        <name>S-adenosyl-L-methionine</name>
        <dbReference type="ChEBI" id="CHEBI:59789"/>
    </ligand>
</feature>
<keyword evidence="1 5" id="KW-0474">Menaquinone biosynthesis</keyword>
<sequence length="237" mass="26634">MADKDKVIGMFNSIAPTYDFLNHFLSLNIDKVWRRKLVKLIAPYKPERILDVASGTGDLAIALTRLKPDGIVGVDISEGMLEVGRKKIARKGLSDIITLLYGDSESLPFPTNSFNAVAVSFGVRNFANLDAGLADMCRVLKPGGVVAVLEFSMPRRFPIVQFYKFYFLKVLPFFGKMFSGHHEAYTYLPESVLQFPNGERFLHLMREAGFSNVREKRLSFGIASIYTGEKIIKAKRQ</sequence>
<dbReference type="PANTHER" id="PTHR43591">
    <property type="entry name" value="METHYLTRANSFERASE"/>
    <property type="match status" value="1"/>
</dbReference>
<evidence type="ECO:0000256" key="2">
    <source>
        <dbReference type="ARBA" id="ARBA00022603"/>
    </source>
</evidence>
<keyword evidence="3 5" id="KW-0808">Transferase</keyword>
<keyword evidence="7" id="KW-1185">Reference proteome</keyword>
<dbReference type="InterPro" id="IPR023576">
    <property type="entry name" value="UbiE/COQ5_MeTrFase_CS"/>
</dbReference>
<dbReference type="OrthoDB" id="9808140at2"/>
<dbReference type="EC" id="2.1.1.163" evidence="5"/>
<evidence type="ECO:0000256" key="1">
    <source>
        <dbReference type="ARBA" id="ARBA00022428"/>
    </source>
</evidence>
<reference evidence="6 7" key="1">
    <citation type="submission" date="2016-09" db="EMBL/GenBank/DDBJ databases">
        <authorList>
            <person name="Capua I."/>
            <person name="De Benedictis P."/>
            <person name="Joannis T."/>
            <person name="Lombin L.H."/>
            <person name="Cattoli G."/>
        </authorList>
    </citation>
    <scope>NUCLEOTIDE SEQUENCE [LARGE SCALE GENOMIC DNA]</scope>
    <source>
        <strain evidence="6 7">A7P-90m</strain>
    </source>
</reference>
<keyword evidence="4 5" id="KW-0949">S-adenosyl-L-methionine</keyword>
<dbReference type="GO" id="GO:0032259">
    <property type="term" value="P:methylation"/>
    <property type="evidence" value="ECO:0007669"/>
    <property type="project" value="UniProtKB-KW"/>
</dbReference>
<protein>
    <recommendedName>
        <fullName evidence="5">Demethylmenaquinone methyltransferase</fullName>
        <ecNumber evidence="5">2.1.1.163</ecNumber>
    </recommendedName>
</protein>
<dbReference type="EMBL" id="FMYP01000001">
    <property type="protein sequence ID" value="SDB81773.1"/>
    <property type="molecule type" value="Genomic_DNA"/>
</dbReference>
<evidence type="ECO:0000256" key="3">
    <source>
        <dbReference type="ARBA" id="ARBA00022679"/>
    </source>
</evidence>
<accession>A0A1G6GIX5</accession>
<dbReference type="NCBIfam" id="NF001244">
    <property type="entry name" value="PRK00216.1-5"/>
    <property type="match status" value="1"/>
</dbReference>
<dbReference type="GO" id="GO:0043770">
    <property type="term" value="F:demethylmenaquinone methyltransferase activity"/>
    <property type="evidence" value="ECO:0007669"/>
    <property type="project" value="UniProtKB-UniRule"/>
</dbReference>
<dbReference type="InterPro" id="IPR029063">
    <property type="entry name" value="SAM-dependent_MTases_sf"/>
</dbReference>
<dbReference type="PROSITE" id="PS01184">
    <property type="entry name" value="UBIE_2"/>
    <property type="match status" value="1"/>
</dbReference>
<dbReference type="RefSeq" id="WP_092434139.1">
    <property type="nucleotide sequence ID" value="NZ_FMYP01000001.1"/>
</dbReference>
<dbReference type="Pfam" id="PF01209">
    <property type="entry name" value="Ubie_methyltran"/>
    <property type="match status" value="1"/>
</dbReference>
<comment type="catalytic activity">
    <reaction evidence="5">
        <text>a 2-demethylmenaquinol + S-adenosyl-L-methionine = a menaquinol + S-adenosyl-L-homocysteine + H(+)</text>
        <dbReference type="Rhea" id="RHEA:42640"/>
        <dbReference type="Rhea" id="RHEA-COMP:9539"/>
        <dbReference type="Rhea" id="RHEA-COMP:9563"/>
        <dbReference type="ChEBI" id="CHEBI:15378"/>
        <dbReference type="ChEBI" id="CHEBI:18151"/>
        <dbReference type="ChEBI" id="CHEBI:55437"/>
        <dbReference type="ChEBI" id="CHEBI:57856"/>
        <dbReference type="ChEBI" id="CHEBI:59789"/>
        <dbReference type="EC" id="2.1.1.163"/>
    </reaction>
</comment>
<dbReference type="PROSITE" id="PS01183">
    <property type="entry name" value="UBIE_1"/>
    <property type="match status" value="1"/>
</dbReference>
<name>A0A1G6GIX5_9BACT</name>
<comment type="function">
    <text evidence="5">Methyltransferase required for the conversion of demethylmenaquinol (DMKH2) to menaquinol (MKH2).</text>
</comment>
<dbReference type="Proteomes" id="UP000199452">
    <property type="component" value="Unassembled WGS sequence"/>
</dbReference>
<organism evidence="6 7">
    <name type="scientific">Williamwhitmania taraxaci</name>
    <dbReference type="NCBI Taxonomy" id="1640674"/>
    <lineage>
        <taxon>Bacteria</taxon>
        <taxon>Pseudomonadati</taxon>
        <taxon>Bacteroidota</taxon>
        <taxon>Bacteroidia</taxon>
        <taxon>Bacteroidales</taxon>
        <taxon>Williamwhitmaniaceae</taxon>
        <taxon>Williamwhitmania</taxon>
    </lineage>
</organism>
<dbReference type="NCBIfam" id="TIGR01934">
    <property type="entry name" value="MenG_MenH_UbiE"/>
    <property type="match status" value="1"/>
</dbReference>
<comment type="similarity">
    <text evidence="5">Belongs to the class I-like SAM-binding methyltransferase superfamily. MenG/UbiE family.</text>
</comment>
<dbReference type="InterPro" id="IPR004033">
    <property type="entry name" value="UbiE/COQ5_MeTrFase"/>
</dbReference>
<dbReference type="STRING" id="1640674.SAMN05216323_1001114"/>
<feature type="binding site" evidence="5">
    <location>
        <position position="120"/>
    </location>
    <ligand>
        <name>S-adenosyl-L-methionine</name>
        <dbReference type="ChEBI" id="CHEBI:59789"/>
    </ligand>
</feature>
<dbReference type="HAMAP" id="MF_01813">
    <property type="entry name" value="MenG_UbiE_methyltr"/>
    <property type="match status" value="1"/>
</dbReference>
<dbReference type="GO" id="GO:0009234">
    <property type="term" value="P:menaquinone biosynthetic process"/>
    <property type="evidence" value="ECO:0007669"/>
    <property type="project" value="UniProtKB-UniRule"/>
</dbReference>
<evidence type="ECO:0000256" key="4">
    <source>
        <dbReference type="ARBA" id="ARBA00022691"/>
    </source>
</evidence>
<evidence type="ECO:0000313" key="6">
    <source>
        <dbReference type="EMBL" id="SDB81773.1"/>
    </source>
</evidence>
<proteinExistence type="inferred from homology"/>
<evidence type="ECO:0000256" key="5">
    <source>
        <dbReference type="HAMAP-Rule" id="MF_01813"/>
    </source>
</evidence>
<keyword evidence="2 5" id="KW-0489">Methyltransferase</keyword>
<dbReference type="UniPathway" id="UPA00079">
    <property type="reaction ID" value="UER00169"/>
</dbReference>
<dbReference type="SUPFAM" id="SSF53335">
    <property type="entry name" value="S-adenosyl-L-methionine-dependent methyltransferases"/>
    <property type="match status" value="1"/>
</dbReference>
<dbReference type="CDD" id="cd02440">
    <property type="entry name" value="AdoMet_MTases"/>
    <property type="match status" value="1"/>
</dbReference>
<dbReference type="Gene3D" id="3.40.50.150">
    <property type="entry name" value="Vaccinia Virus protein VP39"/>
    <property type="match status" value="1"/>
</dbReference>
<dbReference type="PROSITE" id="PS51608">
    <property type="entry name" value="SAM_MT_UBIE"/>
    <property type="match status" value="1"/>
</dbReference>
<gene>
    <name evidence="5" type="primary">menG</name>
    <name evidence="6" type="ORF">SAMN05216323_1001114</name>
</gene>
<evidence type="ECO:0000313" key="7">
    <source>
        <dbReference type="Proteomes" id="UP000199452"/>
    </source>
</evidence>
<feature type="binding site" evidence="5">
    <location>
        <position position="56"/>
    </location>
    <ligand>
        <name>S-adenosyl-L-methionine</name>
        <dbReference type="ChEBI" id="CHEBI:59789"/>
    </ligand>
</feature>
<dbReference type="PANTHER" id="PTHR43591:SF24">
    <property type="entry name" value="2-METHOXY-6-POLYPRENYL-1,4-BENZOQUINOL METHYLASE, MITOCHONDRIAL"/>
    <property type="match status" value="1"/>
</dbReference>
<dbReference type="AlphaFoldDB" id="A0A1G6GIX5"/>